<dbReference type="Proteomes" id="UP000275267">
    <property type="component" value="Unassembled WGS sequence"/>
</dbReference>
<dbReference type="PROSITE" id="PS50144">
    <property type="entry name" value="MATH"/>
    <property type="match status" value="1"/>
</dbReference>
<dbReference type="InterPro" id="IPR002083">
    <property type="entry name" value="MATH/TRAF_dom"/>
</dbReference>
<feature type="domain" description="MATH" evidence="1">
    <location>
        <begin position="35"/>
        <end position="165"/>
    </location>
</feature>
<dbReference type="STRING" id="4540.A0A3L6T411"/>
<dbReference type="PANTHER" id="PTHR26379:SF187">
    <property type="entry name" value="OS07G0655300 PROTEIN"/>
    <property type="match status" value="1"/>
</dbReference>
<dbReference type="GO" id="GO:0016567">
    <property type="term" value="P:protein ubiquitination"/>
    <property type="evidence" value="ECO:0007669"/>
    <property type="project" value="InterPro"/>
</dbReference>
<dbReference type="CDD" id="cd00121">
    <property type="entry name" value="MATH"/>
    <property type="match status" value="1"/>
</dbReference>
<dbReference type="SUPFAM" id="SSF49599">
    <property type="entry name" value="TRAF domain-like"/>
    <property type="match status" value="1"/>
</dbReference>
<dbReference type="InterPro" id="IPR008974">
    <property type="entry name" value="TRAF-like"/>
</dbReference>
<dbReference type="InterPro" id="IPR045005">
    <property type="entry name" value="BPM1-6"/>
</dbReference>
<dbReference type="AlphaFoldDB" id="A0A3L6T411"/>
<protein>
    <submittedName>
        <fullName evidence="2">BTB/POZ and MATH domain-containing protein 2-like</fullName>
    </submittedName>
</protein>
<organism evidence="2 3">
    <name type="scientific">Panicum miliaceum</name>
    <name type="common">Proso millet</name>
    <name type="synonym">Broomcorn millet</name>
    <dbReference type="NCBI Taxonomy" id="4540"/>
    <lineage>
        <taxon>Eukaryota</taxon>
        <taxon>Viridiplantae</taxon>
        <taxon>Streptophyta</taxon>
        <taxon>Embryophyta</taxon>
        <taxon>Tracheophyta</taxon>
        <taxon>Spermatophyta</taxon>
        <taxon>Magnoliopsida</taxon>
        <taxon>Liliopsida</taxon>
        <taxon>Poales</taxon>
        <taxon>Poaceae</taxon>
        <taxon>PACMAD clade</taxon>
        <taxon>Panicoideae</taxon>
        <taxon>Panicodae</taxon>
        <taxon>Paniceae</taxon>
        <taxon>Panicinae</taxon>
        <taxon>Panicum</taxon>
        <taxon>Panicum sect. Panicum</taxon>
    </lineage>
</organism>
<dbReference type="PANTHER" id="PTHR26379">
    <property type="entry name" value="BTB/POZ AND MATH DOMAIN-CONTAINING PROTEIN 1"/>
    <property type="match status" value="1"/>
</dbReference>
<reference evidence="3" key="1">
    <citation type="journal article" date="2019" name="Nat. Commun.">
        <title>The genome of broomcorn millet.</title>
        <authorList>
            <person name="Zou C."/>
            <person name="Miki D."/>
            <person name="Li D."/>
            <person name="Tang Q."/>
            <person name="Xiao L."/>
            <person name="Rajput S."/>
            <person name="Deng P."/>
            <person name="Jia W."/>
            <person name="Huang R."/>
            <person name="Zhang M."/>
            <person name="Sun Y."/>
            <person name="Hu J."/>
            <person name="Fu X."/>
            <person name="Schnable P.S."/>
            <person name="Li F."/>
            <person name="Zhang H."/>
            <person name="Feng B."/>
            <person name="Zhu X."/>
            <person name="Liu R."/>
            <person name="Schnable J.C."/>
            <person name="Zhu J.-K."/>
            <person name="Zhang H."/>
        </authorList>
    </citation>
    <scope>NUCLEOTIDE SEQUENCE [LARGE SCALE GENOMIC DNA]</scope>
</reference>
<keyword evidence="3" id="KW-1185">Reference proteome</keyword>
<evidence type="ECO:0000313" key="3">
    <source>
        <dbReference type="Proteomes" id="UP000275267"/>
    </source>
</evidence>
<accession>A0A3L6T411</accession>
<evidence type="ECO:0000313" key="2">
    <source>
        <dbReference type="EMBL" id="RLN32981.1"/>
    </source>
</evidence>
<comment type="caution">
    <text evidence="2">The sequence shown here is derived from an EMBL/GenBank/DDBJ whole genome shotgun (WGS) entry which is preliminary data.</text>
</comment>
<name>A0A3L6T411_PANMI</name>
<sequence>MSSPSSSDQLPSLGDSWRRLRDALSFSSVRVRRDTGTHLFHVGRYSRVEGSPGECIESAFRAGGRRWKLFYYPNGDRAKRRGQACAKLMLEDWGFFSGIREARAEYRVSILGRDGEPVRSGAVGPHRYFPGLKPSYRVDVLPTPNEQSSALPLMEDDSLVVRCDVTVLNVYRESRIKWYLRNLLN</sequence>
<dbReference type="EMBL" id="PQIB02000002">
    <property type="protein sequence ID" value="RLN32981.1"/>
    <property type="molecule type" value="Genomic_DNA"/>
</dbReference>
<dbReference type="OrthoDB" id="695809at2759"/>
<dbReference type="Gene3D" id="2.60.210.10">
    <property type="entry name" value="Apoptosis, Tumor Necrosis Factor Receptor Associated Protein 2, Chain A"/>
    <property type="match status" value="1"/>
</dbReference>
<evidence type="ECO:0000259" key="1">
    <source>
        <dbReference type="PROSITE" id="PS50144"/>
    </source>
</evidence>
<gene>
    <name evidence="2" type="ORF">C2845_PM03G29440</name>
</gene>
<proteinExistence type="predicted"/>